<accession>A0A8R1EAR7</accession>
<evidence type="ECO:0000313" key="2">
    <source>
        <dbReference type="Proteomes" id="UP000005237"/>
    </source>
</evidence>
<dbReference type="EnsemblMetazoa" id="CJA28166b.1">
    <property type="protein sequence ID" value="CJA28166b.1"/>
    <property type="gene ID" value="WBGene00183740"/>
</dbReference>
<reference evidence="2" key="1">
    <citation type="submission" date="2010-08" db="EMBL/GenBank/DDBJ databases">
        <authorList>
            <consortium name="Caenorhabditis japonica Sequencing Consortium"/>
            <person name="Wilson R.K."/>
        </authorList>
    </citation>
    <scope>NUCLEOTIDE SEQUENCE [LARGE SCALE GENOMIC DNA]</scope>
    <source>
        <strain evidence="2">DF5081</strain>
    </source>
</reference>
<dbReference type="AlphaFoldDB" id="A0A8R1EAR7"/>
<dbReference type="Proteomes" id="UP000005237">
    <property type="component" value="Unassembled WGS sequence"/>
</dbReference>
<protein>
    <submittedName>
        <fullName evidence="1">Uncharacterized protein</fullName>
    </submittedName>
</protein>
<reference evidence="1" key="2">
    <citation type="submission" date="2022-06" db="UniProtKB">
        <authorList>
            <consortium name="EnsemblMetazoa"/>
        </authorList>
    </citation>
    <scope>IDENTIFICATION</scope>
    <source>
        <strain evidence="1">DF5081</strain>
    </source>
</reference>
<proteinExistence type="predicted"/>
<keyword evidence="2" id="KW-1185">Reference proteome</keyword>
<organism evidence="1 2">
    <name type="scientific">Caenorhabditis japonica</name>
    <dbReference type="NCBI Taxonomy" id="281687"/>
    <lineage>
        <taxon>Eukaryota</taxon>
        <taxon>Metazoa</taxon>
        <taxon>Ecdysozoa</taxon>
        <taxon>Nematoda</taxon>
        <taxon>Chromadorea</taxon>
        <taxon>Rhabditida</taxon>
        <taxon>Rhabditina</taxon>
        <taxon>Rhabditomorpha</taxon>
        <taxon>Rhabditoidea</taxon>
        <taxon>Rhabditidae</taxon>
        <taxon>Peloderinae</taxon>
        <taxon>Caenorhabditis</taxon>
    </lineage>
</organism>
<name>A0A8R1EAR7_CAEJA</name>
<sequence>MQIPKNNYLLTEKMRIPARGEAFENFMNGLAQKLLNMNDEEDSVIRDIEQLLNYKSELCGKLHEAELVTLSLRPTSEELDTLQKLERVKDSLTGHYIRVDFLYSNRRKIYNQIQTTSEAALWDLEQAITIVFYAVDYIRTYKIFIDPIPRSRSTGR</sequence>
<evidence type="ECO:0000313" key="1">
    <source>
        <dbReference type="EnsemblMetazoa" id="CJA28166b.1"/>
    </source>
</evidence>